<dbReference type="SUPFAM" id="SSF102405">
    <property type="entry name" value="MCP/YpsA-like"/>
    <property type="match status" value="1"/>
</dbReference>
<dbReference type="SUPFAM" id="SSF47781">
    <property type="entry name" value="RuvA domain 2-like"/>
    <property type="match status" value="1"/>
</dbReference>
<dbReference type="Proteomes" id="UP000300142">
    <property type="component" value="Unassembled WGS sequence"/>
</dbReference>
<dbReference type="InterPro" id="IPR036388">
    <property type="entry name" value="WH-like_DNA-bd_sf"/>
</dbReference>
<dbReference type="PANTHER" id="PTHR43022:SF1">
    <property type="entry name" value="PROTEIN SMF"/>
    <property type="match status" value="1"/>
</dbReference>
<name>A0A480A0X8_9CYAN</name>
<dbReference type="Gene3D" id="3.40.50.450">
    <property type="match status" value="1"/>
</dbReference>
<dbReference type="NCBIfam" id="TIGR00732">
    <property type="entry name" value="dprA"/>
    <property type="match status" value="1"/>
</dbReference>
<gene>
    <name evidence="5" type="ORF">SR1949_22850</name>
</gene>
<comment type="caution">
    <text evidence="5">The sequence shown here is derived from an EMBL/GenBank/DDBJ whole genome shotgun (WGS) entry which is preliminary data.</text>
</comment>
<feature type="compositionally biased region" description="Basic and acidic residues" evidence="2">
    <location>
        <begin position="322"/>
        <end position="353"/>
    </location>
</feature>
<evidence type="ECO:0000256" key="1">
    <source>
        <dbReference type="ARBA" id="ARBA00006525"/>
    </source>
</evidence>
<comment type="similarity">
    <text evidence="1">Belongs to the DprA/Smf family.</text>
</comment>
<organism evidence="5 6">
    <name type="scientific">Sphaerospermopsis reniformis</name>
    <dbReference type="NCBI Taxonomy" id="531300"/>
    <lineage>
        <taxon>Bacteria</taxon>
        <taxon>Bacillati</taxon>
        <taxon>Cyanobacteriota</taxon>
        <taxon>Cyanophyceae</taxon>
        <taxon>Nostocales</taxon>
        <taxon>Aphanizomenonaceae</taxon>
        <taxon>Sphaerospermopsis</taxon>
    </lineage>
</organism>
<proteinExistence type="inferred from homology"/>
<dbReference type="EMBL" id="BJCE01000066">
    <property type="protein sequence ID" value="GCL37178.1"/>
    <property type="molecule type" value="Genomic_DNA"/>
</dbReference>
<keyword evidence="6" id="KW-1185">Reference proteome</keyword>
<reference evidence="6" key="1">
    <citation type="submission" date="2019-02" db="EMBL/GenBank/DDBJ databases">
        <title>Draft genome sequence of Sphaerospermopsis reniformis NIES-1949.</title>
        <authorList>
            <person name="Yamaguchi H."/>
            <person name="Suzuki S."/>
            <person name="Kawachi M."/>
        </authorList>
    </citation>
    <scope>NUCLEOTIDE SEQUENCE [LARGE SCALE GENOMIC DNA]</scope>
    <source>
        <strain evidence="6">NIES-1949</strain>
    </source>
</reference>
<sequence>MSTIEDRKYWLAWSQISGIGPILLQRLHQHFGKLENAWKASPAELRKIEGFGFQTLEKVVQQRSRINPEQLLIQHQQINPNFWTPADLEYPQLLREIPTPPAILYYRGEVDLQENSGKKPLVGIVGTRKPTEYGIKWTRQISTALAKNGFTVVSGMAEGIDTESHTAAMKAGGRTIAVVGTGVDVIYPVKNKDLYQQILKSGIVISEYPAKTTPNRTHFPRRNRIIAGLSRAVLVMEAGTKSGALITATYANEFCRDVYALPGRVDDEPSQGCLKLISQGAGLINQQLNELLIMLGAIPQIDVETPLFNSLPLSQPTQTKLETPKPETPKPETPKLETPKPETPKLETPKLETPKLETPKLEPELQKVIDILTVESLPFDFIVQKTGMDAGLVSSSLLQLELMGLVSQLPGMRYQKI</sequence>
<evidence type="ECO:0000256" key="2">
    <source>
        <dbReference type="SAM" id="MobiDB-lite"/>
    </source>
</evidence>
<dbReference type="PANTHER" id="PTHR43022">
    <property type="entry name" value="PROTEIN SMF"/>
    <property type="match status" value="1"/>
</dbReference>
<dbReference type="InterPro" id="IPR003488">
    <property type="entry name" value="DprA"/>
</dbReference>
<dbReference type="Gene3D" id="1.10.10.10">
    <property type="entry name" value="Winged helix-like DNA-binding domain superfamily/Winged helix DNA-binding domain"/>
    <property type="match status" value="1"/>
</dbReference>
<evidence type="ECO:0000259" key="3">
    <source>
        <dbReference type="Pfam" id="PF02481"/>
    </source>
</evidence>
<feature type="domain" description="Smf/DprA SLOG" evidence="3">
    <location>
        <begin position="82"/>
        <end position="289"/>
    </location>
</feature>
<dbReference type="GO" id="GO:0009294">
    <property type="term" value="P:DNA-mediated transformation"/>
    <property type="evidence" value="ECO:0007669"/>
    <property type="project" value="InterPro"/>
</dbReference>
<dbReference type="InterPro" id="IPR057666">
    <property type="entry name" value="DrpA_SLOG"/>
</dbReference>
<dbReference type="InterPro" id="IPR041614">
    <property type="entry name" value="DprA_WH"/>
</dbReference>
<protein>
    <submittedName>
        <fullName evidence="5">SMF protein</fullName>
    </submittedName>
</protein>
<dbReference type="AlphaFoldDB" id="A0A480A0X8"/>
<dbReference type="Pfam" id="PF02481">
    <property type="entry name" value="DNA_processg_A"/>
    <property type="match status" value="1"/>
</dbReference>
<dbReference type="InterPro" id="IPR010994">
    <property type="entry name" value="RuvA_2-like"/>
</dbReference>
<feature type="region of interest" description="Disordered" evidence="2">
    <location>
        <begin position="312"/>
        <end position="353"/>
    </location>
</feature>
<evidence type="ECO:0000259" key="4">
    <source>
        <dbReference type="Pfam" id="PF17782"/>
    </source>
</evidence>
<evidence type="ECO:0000313" key="6">
    <source>
        <dbReference type="Proteomes" id="UP000300142"/>
    </source>
</evidence>
<accession>A0A480A0X8</accession>
<evidence type="ECO:0000313" key="5">
    <source>
        <dbReference type="EMBL" id="GCL37178.1"/>
    </source>
</evidence>
<feature type="domain" description="DprA winged helix" evidence="4">
    <location>
        <begin position="354"/>
        <end position="412"/>
    </location>
</feature>
<dbReference type="Pfam" id="PF17782">
    <property type="entry name" value="WHD_DprA"/>
    <property type="match status" value="1"/>
</dbReference>
<dbReference type="RefSeq" id="WP_236104056.1">
    <property type="nucleotide sequence ID" value="NZ_BJCE01000066.1"/>
</dbReference>